<evidence type="ECO:0000256" key="9">
    <source>
        <dbReference type="ARBA" id="ARBA00023201"/>
    </source>
</evidence>
<dbReference type="RefSeq" id="WP_204131485.1">
    <property type="nucleotide sequence ID" value="NZ_JAFDVD010000012.1"/>
</dbReference>
<evidence type="ECO:0000256" key="1">
    <source>
        <dbReference type="ARBA" id="ARBA00004651"/>
    </source>
</evidence>
<evidence type="ECO:0000256" key="4">
    <source>
        <dbReference type="ARBA" id="ARBA00022692"/>
    </source>
</evidence>
<sequence>MQPAALVVALVLVVIVVSRLAAPRGVPVPIALLGVGAVLSVIPQVPEVRLSPDVVLYGLLPPLLYSAALSSSLVDIRTYRSKILSLSVGLVLFTAVGVALVVSALMDVDFALALALGAIVAPPDAVAATAVARRIGLPRKITTILEGESLLNDATALVTLRTALAAAGLAAHGAGAPAAGISLGSVGLDLLVAAVGGVAVGVVAYLVVGWLRRRLTEVPADTALSFIAPFVAYAPAEVVGASGVLAVVTAGLLLAYRAPVLQSAPSRLAERINWSSVTFVLENAVFLLIGLQVWSLVGDTRDGELGTGRTLAVAGAVLLTVLVLRPVWLVAQSALQVLRGKADRRAMLGWSLVSGWAGMRGVVTLAAALTLPEDTPMRPELVLIALVVTVGTLVLQGTTLPALARWLDVRGPDPREDALQEATVLGATTGAGLRALEDDPDADPDVVRVIRQQADDRVNRSWERLGTLGPGDRESPAEARARLRVEMIHHEREELLRIRAAGQVDHAVLTSVLGQLDAEETALAWSATRTAGVRESELRPPERVAGACDHLADDGAPHPPSETDGCPECRAEGLTWVHLRSCTTCGHVGCCDSSVGKHATAHFHGSGHPVMRSIEPGEAWRWCFVDEVLG</sequence>
<feature type="domain" description="UBP-type" evidence="11">
    <location>
        <begin position="540"/>
        <end position="630"/>
    </location>
</feature>
<dbReference type="InterPro" id="IPR018422">
    <property type="entry name" value="Cation/H_exchanger_CPA1"/>
</dbReference>
<dbReference type="PANTHER" id="PTHR10110">
    <property type="entry name" value="SODIUM/HYDROGEN EXCHANGER"/>
    <property type="match status" value="1"/>
</dbReference>
<evidence type="ECO:0000313" key="12">
    <source>
        <dbReference type="EMBL" id="MBM6401022.1"/>
    </source>
</evidence>
<dbReference type="Pfam" id="PF00999">
    <property type="entry name" value="Na_H_Exchanger"/>
    <property type="match status" value="1"/>
</dbReference>
<evidence type="ECO:0000256" key="7">
    <source>
        <dbReference type="ARBA" id="ARBA00023065"/>
    </source>
</evidence>
<keyword evidence="8 10" id="KW-0472">Membrane</keyword>
<evidence type="ECO:0000256" key="10">
    <source>
        <dbReference type="SAM" id="Phobius"/>
    </source>
</evidence>
<keyword evidence="7" id="KW-0406">Ion transport</keyword>
<keyword evidence="2" id="KW-0813">Transport</keyword>
<dbReference type="EMBL" id="JAFDVD010000012">
    <property type="protein sequence ID" value="MBM6401022.1"/>
    <property type="molecule type" value="Genomic_DNA"/>
</dbReference>
<evidence type="ECO:0000259" key="11">
    <source>
        <dbReference type="PROSITE" id="PS50271"/>
    </source>
</evidence>
<keyword evidence="5 10" id="KW-1133">Transmembrane helix</keyword>
<keyword evidence="13" id="KW-1185">Reference proteome</keyword>
<dbReference type="Gene3D" id="3.30.40.10">
    <property type="entry name" value="Zinc/RING finger domain, C3HC4 (zinc finger)"/>
    <property type="match status" value="1"/>
</dbReference>
<comment type="subcellular location">
    <subcellularLocation>
        <location evidence="1">Cell membrane</location>
        <topology evidence="1">Multi-pass membrane protein</topology>
    </subcellularLocation>
</comment>
<feature type="transmembrane region" description="Helical" evidence="10">
    <location>
        <begin position="54"/>
        <end position="76"/>
    </location>
</feature>
<feature type="transmembrane region" description="Helical" evidence="10">
    <location>
        <begin position="277"/>
        <end position="297"/>
    </location>
</feature>
<organism evidence="12 13">
    <name type="scientific">Phycicoccus sonneratiae</name>
    <dbReference type="NCBI Taxonomy" id="2807628"/>
    <lineage>
        <taxon>Bacteria</taxon>
        <taxon>Bacillati</taxon>
        <taxon>Actinomycetota</taxon>
        <taxon>Actinomycetes</taxon>
        <taxon>Micrococcales</taxon>
        <taxon>Intrasporangiaceae</taxon>
        <taxon>Phycicoccus</taxon>
    </lineage>
</organism>
<feature type="transmembrane region" description="Helical" evidence="10">
    <location>
        <begin position="110"/>
        <end position="132"/>
    </location>
</feature>
<feature type="transmembrane region" description="Helical" evidence="10">
    <location>
        <begin position="190"/>
        <end position="211"/>
    </location>
</feature>
<feature type="transmembrane region" description="Helical" evidence="10">
    <location>
        <begin position="309"/>
        <end position="328"/>
    </location>
</feature>
<dbReference type="SUPFAM" id="SSF57850">
    <property type="entry name" value="RING/U-box"/>
    <property type="match status" value="1"/>
</dbReference>
<feature type="transmembrane region" description="Helical" evidence="10">
    <location>
        <begin position="231"/>
        <end position="256"/>
    </location>
</feature>
<gene>
    <name evidence="12" type="ORF">JQN70_11535</name>
</gene>
<evidence type="ECO:0000256" key="2">
    <source>
        <dbReference type="ARBA" id="ARBA00022448"/>
    </source>
</evidence>
<evidence type="ECO:0000256" key="6">
    <source>
        <dbReference type="ARBA" id="ARBA00023053"/>
    </source>
</evidence>
<dbReference type="Pfam" id="PF02148">
    <property type="entry name" value="zf-UBP"/>
    <property type="match status" value="1"/>
</dbReference>
<feature type="transmembrane region" description="Helical" evidence="10">
    <location>
        <begin position="381"/>
        <end position="404"/>
    </location>
</feature>
<dbReference type="InterPro" id="IPR006153">
    <property type="entry name" value="Cation/H_exchanger_TM"/>
</dbReference>
<keyword evidence="4 10" id="KW-0812">Transmembrane</keyword>
<evidence type="ECO:0000256" key="3">
    <source>
        <dbReference type="ARBA" id="ARBA00022475"/>
    </source>
</evidence>
<dbReference type="InterPro" id="IPR001607">
    <property type="entry name" value="Znf_UBP"/>
</dbReference>
<name>A0ABS2CMC3_9MICO</name>
<evidence type="ECO:0000313" key="13">
    <source>
        <dbReference type="Proteomes" id="UP001430172"/>
    </source>
</evidence>
<evidence type="ECO:0000256" key="8">
    <source>
        <dbReference type="ARBA" id="ARBA00023136"/>
    </source>
</evidence>
<protein>
    <submittedName>
        <fullName evidence="12">Cation:proton antiporter</fullName>
    </submittedName>
</protein>
<dbReference type="Proteomes" id="UP001430172">
    <property type="component" value="Unassembled WGS sequence"/>
</dbReference>
<keyword evidence="9" id="KW-0739">Sodium transport</keyword>
<reference evidence="12" key="1">
    <citation type="submission" date="2021-02" db="EMBL/GenBank/DDBJ databases">
        <title>Phycicoccus sp. MQZ13P-5T, whole genome shotgun sequence.</title>
        <authorList>
            <person name="Tuo L."/>
        </authorList>
    </citation>
    <scope>NUCLEOTIDE SEQUENCE</scope>
    <source>
        <strain evidence="12">MQZ13P-5</strain>
    </source>
</reference>
<dbReference type="PANTHER" id="PTHR10110:SF86">
    <property type="entry name" value="SODIUM_HYDROGEN EXCHANGER 7"/>
    <property type="match status" value="1"/>
</dbReference>
<proteinExistence type="predicted"/>
<keyword evidence="6" id="KW-0915">Sodium</keyword>
<accession>A0ABS2CMC3</accession>
<feature type="transmembrane region" description="Helical" evidence="10">
    <location>
        <begin position="83"/>
        <end position="104"/>
    </location>
</feature>
<evidence type="ECO:0000256" key="5">
    <source>
        <dbReference type="ARBA" id="ARBA00022989"/>
    </source>
</evidence>
<dbReference type="InterPro" id="IPR013083">
    <property type="entry name" value="Znf_RING/FYVE/PHD"/>
</dbReference>
<dbReference type="PROSITE" id="PS50271">
    <property type="entry name" value="ZF_UBP"/>
    <property type="match status" value="1"/>
</dbReference>
<dbReference type="Gene3D" id="6.10.140.1330">
    <property type="match status" value="1"/>
</dbReference>
<comment type="caution">
    <text evidence="12">The sequence shown here is derived from an EMBL/GenBank/DDBJ whole genome shotgun (WGS) entry which is preliminary data.</text>
</comment>
<feature type="transmembrane region" description="Helical" evidence="10">
    <location>
        <begin position="348"/>
        <end position="369"/>
    </location>
</feature>
<keyword evidence="3" id="KW-1003">Cell membrane</keyword>